<reference evidence="1 2" key="1">
    <citation type="submission" date="2007-06" db="EMBL/GenBank/DDBJ databases">
        <authorList>
            <person name="Shimkets L."/>
            <person name="Ferriera S."/>
            <person name="Johnson J."/>
            <person name="Kravitz S."/>
            <person name="Beeson K."/>
            <person name="Sutton G."/>
            <person name="Rogers Y.-H."/>
            <person name="Friedman R."/>
            <person name="Frazier M."/>
            <person name="Venter J.C."/>
        </authorList>
    </citation>
    <scope>NUCLEOTIDE SEQUENCE [LARGE SCALE GENOMIC DNA]</scope>
    <source>
        <strain evidence="1 2">SIR-1</strain>
    </source>
</reference>
<keyword evidence="2" id="KW-1185">Reference proteome</keyword>
<dbReference type="Proteomes" id="UP000005801">
    <property type="component" value="Unassembled WGS sequence"/>
</dbReference>
<dbReference type="EMBL" id="ABCS01000052">
    <property type="protein sequence ID" value="EDM77077.1"/>
    <property type="molecule type" value="Genomic_DNA"/>
</dbReference>
<proteinExistence type="predicted"/>
<dbReference type="AlphaFoldDB" id="A6GAL5"/>
<dbReference type="Gene3D" id="1.10.10.2830">
    <property type="match status" value="1"/>
</dbReference>
<evidence type="ECO:0000313" key="2">
    <source>
        <dbReference type="Proteomes" id="UP000005801"/>
    </source>
</evidence>
<name>A6GAL5_9BACT</name>
<gene>
    <name evidence="1" type="ORF">PPSIR1_19579</name>
</gene>
<dbReference type="SUPFAM" id="SSF109709">
    <property type="entry name" value="KorB DNA-binding domain-like"/>
    <property type="match status" value="1"/>
</dbReference>
<organism evidence="1 2">
    <name type="scientific">Plesiocystis pacifica SIR-1</name>
    <dbReference type="NCBI Taxonomy" id="391625"/>
    <lineage>
        <taxon>Bacteria</taxon>
        <taxon>Pseudomonadati</taxon>
        <taxon>Myxococcota</taxon>
        <taxon>Polyangia</taxon>
        <taxon>Nannocystales</taxon>
        <taxon>Nannocystaceae</taxon>
        <taxon>Plesiocystis</taxon>
    </lineage>
</organism>
<comment type="caution">
    <text evidence="1">The sequence shown here is derived from an EMBL/GenBank/DDBJ whole genome shotgun (WGS) entry which is preliminary data.</text>
</comment>
<evidence type="ECO:0000313" key="1">
    <source>
        <dbReference type="EMBL" id="EDM77077.1"/>
    </source>
</evidence>
<sequence>MQEPTIRQVEMTTLPPVHFSFEPDHRAVAKEVEVRAHSDTGEPIDDLVGRLGTLAKDASVEHAIEIGRLVIEELYAGDLHAWRSRGPKAHSLRELSRRSDLPLSSSALYRSIALYELSEALGGVQAWSGKGLGISHMRLVLGLPREAQRELLDRAAKERWTVAELERETVAIRSGQPRRRARGGRPRLPRFVKSLNRMRKCADATDDFFGDVEAAGEMEPERVAELREQLAHIRSCCEELERRLASASV</sequence>
<accession>A6GAL5</accession>
<protein>
    <submittedName>
        <fullName evidence="1">Uncharacterized protein</fullName>
    </submittedName>
</protein>